<organism evidence="1 2">
    <name type="scientific">Bacillus cereus</name>
    <dbReference type="NCBI Taxonomy" id="1396"/>
    <lineage>
        <taxon>Bacteria</taxon>
        <taxon>Bacillati</taxon>
        <taxon>Bacillota</taxon>
        <taxon>Bacilli</taxon>
        <taxon>Bacillales</taxon>
        <taxon>Bacillaceae</taxon>
        <taxon>Bacillus</taxon>
        <taxon>Bacillus cereus group</taxon>
    </lineage>
</organism>
<evidence type="ECO:0000313" key="1">
    <source>
        <dbReference type="EMBL" id="PGM89425.1"/>
    </source>
</evidence>
<reference evidence="1 2" key="1">
    <citation type="submission" date="2017-09" db="EMBL/GenBank/DDBJ databases">
        <title>Large-scale bioinformatics analysis of Bacillus genomes uncovers conserved roles of natural products in bacterial physiology.</title>
        <authorList>
            <consortium name="Agbiome Team Llc"/>
            <person name="Bleich R.M."/>
            <person name="Grubbs K.J."/>
            <person name="Santa Maria K.C."/>
            <person name="Allen S.E."/>
            <person name="Farag S."/>
            <person name="Shank E.A."/>
            <person name="Bowers A."/>
        </authorList>
    </citation>
    <scope>NUCLEOTIDE SEQUENCE [LARGE SCALE GENOMIC DNA]</scope>
    <source>
        <strain evidence="1 2">AFS053130</strain>
    </source>
</reference>
<dbReference type="AlphaFoldDB" id="A0A2B9DLJ3"/>
<comment type="caution">
    <text evidence="1">The sequence shown here is derived from an EMBL/GenBank/DDBJ whole genome shotgun (WGS) entry which is preliminary data.</text>
</comment>
<evidence type="ECO:0000313" key="2">
    <source>
        <dbReference type="Proteomes" id="UP000222054"/>
    </source>
</evidence>
<sequence>MNSIMEKSKEKLQNNVYLHDIIEEIKESANPLWISSVAMLHAHNQNFNTKAMTFKDITISDLRDLKVSLGLIYTARNISRASIEELNQRLSIQSGKNITSYEDWLLHENRGIICEIINEFRIWVYTPRFEITINVGGLL</sequence>
<dbReference type="RefSeq" id="WP_098778759.1">
    <property type="nucleotide sequence ID" value="NZ_NUHO01000112.1"/>
</dbReference>
<protein>
    <submittedName>
        <fullName evidence="1">Uncharacterized protein</fullName>
    </submittedName>
</protein>
<proteinExistence type="predicted"/>
<name>A0A2B9DLJ3_BACCE</name>
<dbReference type="Proteomes" id="UP000222054">
    <property type="component" value="Unassembled WGS sequence"/>
</dbReference>
<accession>A0A2B9DLJ3</accession>
<gene>
    <name evidence="1" type="ORF">CN958_24490</name>
</gene>
<dbReference type="EMBL" id="NUHO01000112">
    <property type="protein sequence ID" value="PGM89425.1"/>
    <property type="molecule type" value="Genomic_DNA"/>
</dbReference>